<organism evidence="3 4">
    <name type="scientific">Enterococcus canis</name>
    <dbReference type="NCBI Taxonomy" id="214095"/>
    <lineage>
        <taxon>Bacteria</taxon>
        <taxon>Bacillati</taxon>
        <taxon>Bacillota</taxon>
        <taxon>Bacilli</taxon>
        <taxon>Lactobacillales</taxon>
        <taxon>Enterococcaceae</taxon>
        <taxon>Enterococcus</taxon>
    </lineage>
</organism>
<dbReference type="GO" id="GO:0006355">
    <property type="term" value="P:regulation of DNA-templated transcription"/>
    <property type="evidence" value="ECO:0007669"/>
    <property type="project" value="InterPro"/>
</dbReference>
<dbReference type="InterPro" id="IPR004341">
    <property type="entry name" value="CAT_RNA-bd_dom"/>
</dbReference>
<evidence type="ECO:0000313" key="4">
    <source>
        <dbReference type="Proteomes" id="UP000181884"/>
    </source>
</evidence>
<evidence type="ECO:0000313" key="3">
    <source>
        <dbReference type="EMBL" id="OJG18412.1"/>
    </source>
</evidence>
<dbReference type="STRING" id="214095.RU97_GL001809"/>
<dbReference type="SUPFAM" id="SSF50151">
    <property type="entry name" value="SacY-like RNA-binding domain"/>
    <property type="match status" value="1"/>
</dbReference>
<comment type="caution">
    <text evidence="3">The sequence shown here is derived from an EMBL/GenBank/DDBJ whole genome shotgun (WGS) entry which is preliminary data.</text>
</comment>
<keyword evidence="4" id="KW-1185">Reference proteome</keyword>
<dbReference type="AlphaFoldDB" id="A0A1L8RFE0"/>
<dbReference type="NCBIfam" id="NF046042">
    <property type="entry name" value="LicT"/>
    <property type="match status" value="1"/>
</dbReference>
<dbReference type="GO" id="GO:0003723">
    <property type="term" value="F:RNA binding"/>
    <property type="evidence" value="ECO:0007669"/>
    <property type="project" value="InterPro"/>
</dbReference>
<dbReference type="InterPro" id="IPR036650">
    <property type="entry name" value="CAT_RNA-bd_dom_sf"/>
</dbReference>
<dbReference type="InterPro" id="IPR036634">
    <property type="entry name" value="PRD_sf"/>
</dbReference>
<dbReference type="SUPFAM" id="SSF63520">
    <property type="entry name" value="PTS-regulatory domain, PRD"/>
    <property type="match status" value="2"/>
</dbReference>
<dbReference type="PANTHER" id="PTHR30185:SF15">
    <property type="entry name" value="CRYPTIC BETA-GLUCOSIDE BGL OPERON ANTITERMINATOR"/>
    <property type="match status" value="1"/>
</dbReference>
<feature type="domain" description="PRD" evidence="2">
    <location>
        <begin position="170"/>
        <end position="280"/>
    </location>
</feature>
<keyword evidence="1" id="KW-0677">Repeat</keyword>
<gene>
    <name evidence="3" type="ORF">RU97_GL001809</name>
</gene>
<dbReference type="SMART" id="SM01061">
    <property type="entry name" value="CAT_RBD"/>
    <property type="match status" value="1"/>
</dbReference>
<proteinExistence type="predicted"/>
<accession>A0A1L8RFE0</accession>
<dbReference type="InterPro" id="IPR011608">
    <property type="entry name" value="PRD"/>
</dbReference>
<dbReference type="Gene3D" id="2.30.24.10">
    <property type="entry name" value="CAT RNA-binding domain"/>
    <property type="match status" value="1"/>
</dbReference>
<dbReference type="InterPro" id="IPR050661">
    <property type="entry name" value="BglG_antiterminators"/>
</dbReference>
<evidence type="ECO:0000256" key="1">
    <source>
        <dbReference type="ARBA" id="ARBA00022737"/>
    </source>
</evidence>
<sequence>MIIQKVLNNNAVLTTDEAGANIIVCGRGIAFKKRAGDELADHPDNQVYTLKAGKLDERFQQILADIPLESLQLAEKIIQYGNDRLSKRLSESLTISLADHLFTTLARHEEGIQLTNVMLWDIRRFYPEEFAVGLRALAFIKEATGYELPEDEAGFIAIHFVNAGMDNDLKDTIESTKLMQDITNIVRYHFNLEFDKEDAHYNRFITHLKFFTQRILQGNIYEDGADELSQLIQHKYPSAAGCVTRIEELINKKYDYPLSDQEKSYLTIHIQRLVYQTKPVVQ</sequence>
<dbReference type="Proteomes" id="UP000181884">
    <property type="component" value="Unassembled WGS sequence"/>
</dbReference>
<protein>
    <submittedName>
        <fullName evidence="3">Transcription antiterminator LicT</fullName>
    </submittedName>
</protein>
<reference evidence="3 4" key="1">
    <citation type="submission" date="2014-12" db="EMBL/GenBank/DDBJ databases">
        <title>Draft genome sequences of 29 type strains of Enterococci.</title>
        <authorList>
            <person name="Zhong Z."/>
            <person name="Sun Z."/>
            <person name="Liu W."/>
            <person name="Zhang W."/>
            <person name="Zhang H."/>
        </authorList>
    </citation>
    <scope>NUCLEOTIDE SEQUENCE [LARGE SCALE GENOMIC DNA]</scope>
    <source>
        <strain evidence="3 4">DSM 17029</strain>
    </source>
</reference>
<feature type="domain" description="PRD" evidence="2">
    <location>
        <begin position="65"/>
        <end position="169"/>
    </location>
</feature>
<dbReference type="RefSeq" id="WP_067394841.1">
    <property type="nucleotide sequence ID" value="NZ_JXKH01000004.1"/>
</dbReference>
<dbReference type="PROSITE" id="PS51372">
    <property type="entry name" value="PRD_2"/>
    <property type="match status" value="2"/>
</dbReference>
<evidence type="ECO:0000259" key="2">
    <source>
        <dbReference type="PROSITE" id="PS51372"/>
    </source>
</evidence>
<dbReference type="EMBL" id="JXKH01000004">
    <property type="protein sequence ID" value="OJG18412.1"/>
    <property type="molecule type" value="Genomic_DNA"/>
</dbReference>
<name>A0A1L8RFE0_9ENTE</name>
<dbReference type="Gene3D" id="1.10.1790.10">
    <property type="entry name" value="PRD domain"/>
    <property type="match status" value="2"/>
</dbReference>
<dbReference type="Pfam" id="PF00874">
    <property type="entry name" value="PRD"/>
    <property type="match status" value="2"/>
</dbReference>
<dbReference type="Pfam" id="PF03123">
    <property type="entry name" value="CAT_RBD"/>
    <property type="match status" value="1"/>
</dbReference>
<dbReference type="PANTHER" id="PTHR30185">
    <property type="entry name" value="CRYPTIC BETA-GLUCOSIDE BGL OPERON ANTITERMINATOR"/>
    <property type="match status" value="1"/>
</dbReference>